<dbReference type="GO" id="GO:0006893">
    <property type="term" value="P:Golgi to plasma membrane transport"/>
    <property type="evidence" value="ECO:0007669"/>
    <property type="project" value="TreeGrafter"/>
</dbReference>
<keyword evidence="4" id="KW-1185">Reference proteome</keyword>
<evidence type="ECO:0000313" key="3">
    <source>
        <dbReference type="EMBL" id="CAI9266066.1"/>
    </source>
</evidence>
<dbReference type="Proteomes" id="UP001177003">
    <property type="component" value="Chromosome 0"/>
</dbReference>
<dbReference type="InterPro" id="IPR001680">
    <property type="entry name" value="WD40_rpt"/>
</dbReference>
<dbReference type="Gene3D" id="2.130.10.10">
    <property type="entry name" value="YVTN repeat-like/Quinoprotein amine dehydrogenase"/>
    <property type="match status" value="2"/>
</dbReference>
<dbReference type="SUPFAM" id="SSF50978">
    <property type="entry name" value="WD40 repeat-like"/>
    <property type="match status" value="1"/>
</dbReference>
<dbReference type="GO" id="GO:0019905">
    <property type="term" value="F:syntaxin binding"/>
    <property type="evidence" value="ECO:0007669"/>
    <property type="project" value="TreeGrafter"/>
</dbReference>
<dbReference type="PANTHER" id="PTHR10241">
    <property type="entry name" value="LETHAL 2 GIANT LARVAE PROTEIN"/>
    <property type="match status" value="1"/>
</dbReference>
<gene>
    <name evidence="3" type="ORF">LSALG_LOCUS6640</name>
</gene>
<organism evidence="3 4">
    <name type="scientific">Lactuca saligna</name>
    <name type="common">Willowleaf lettuce</name>
    <dbReference type="NCBI Taxonomy" id="75948"/>
    <lineage>
        <taxon>Eukaryota</taxon>
        <taxon>Viridiplantae</taxon>
        <taxon>Streptophyta</taxon>
        <taxon>Embryophyta</taxon>
        <taxon>Tracheophyta</taxon>
        <taxon>Spermatophyta</taxon>
        <taxon>Magnoliopsida</taxon>
        <taxon>eudicotyledons</taxon>
        <taxon>Gunneridae</taxon>
        <taxon>Pentapetalae</taxon>
        <taxon>asterids</taxon>
        <taxon>campanulids</taxon>
        <taxon>Asterales</taxon>
        <taxon>Asteraceae</taxon>
        <taxon>Cichorioideae</taxon>
        <taxon>Cichorieae</taxon>
        <taxon>Lactucinae</taxon>
        <taxon>Lactuca</taxon>
    </lineage>
</organism>
<dbReference type="SMART" id="SM00320">
    <property type="entry name" value="WD40"/>
    <property type="match status" value="4"/>
</dbReference>
<sequence length="1352" mass="150911">MQCQISILKFSIEIFFKNLDLDMKTGLGKLKETLISVASPQQNTVNQGELPHILYQECPKGHSSGGINFWDASSPLLIPIVSFNQQSEDDQTLSGVPLTALCYDMETCLLISGDQTGTVRIYKFKPEPYAIESSFLSLQASSKKGSNIVQSVKLVKVNGAVVSITTSHDSKHIAVGSDQGYVSVIDIGGATVLYERRIASEISTAVISLQFGMCSLHGFEKSVLMAATKDSSAWALECETGNILNNGSVHPKKPSKALLIQMLDEQGTAGRGSNASKGIIGNSFDDGVVKESLLLCSEKAVYVYSLSHAVQYLSFWAMFLQLTGVRYEFGAAIFWSQIVRFRGEFALHFLIPTGKLFRPSIRCSSDETVASRMATNEIQFFDFSKGMVHKIRIPGIAAVELSKQPGSHDAVFVPESKEKKDLYMMFNGRIQGKNLQLFMDIRNSQYHGLNNASESFEHAIQRVIDDNLELGCASTEKLLLWVFYECPKALKMSDARVILLSALHNVIQILSNCYNPPESLVDRFNWLMKGFNDWDNSSYLQGHSSGGINFWDASSPLLIPIVSFNQQSEDDQTLSGVPLTALCYDMETCLLISGDQTGTVRIYKFKPEPYAIESSFLSLQASSKKGSNIVQSVKLVKVNGAVVSITTSHDSKHIAVGSDQGYVSVIDIGGATVLYERRIASEISTAVISLQFGMCSLHGFEKSVLMAATKDSSAWALECETGNILNNGSVHPKKPSKALLIQMLDEQGTAGRGSNASKGIIGNSFDDGVVKESLLLCSEKAVYVYSLSHAVQYLSFWAMFLQLTGVRYEFGAAIFWSQIVRFRGEFALHFLIPTGKLFRPSIRCSSDETVASRMATNEIQFFDFSKGMVHKIRIPGIAAVELSKQPGSHDAVFVPESKEKKDLYMMFNGRIQGKNLQLFMDIRNSQYHGLNNASESFEHAIQRVIDDNLELGCASTEKLLLWVFYECPKALKMSDARVILLSALHNVIQILSNCYNPPESLVDRFNWMLSPETMVGPFKPQPHPGTNISKGAVITCYLKDERRNFLLPNNIHIKSKEKKDLYMMFNGRIQGKNLQLFMDIRNSQYHGLNNASESFEHAIQRVIDDNLELGCASTEKLLLWVFYECPKALKMSDARVILLSALHNVIQILSNCYNPPESLVDRFNWMLSPETMVGPFKPQPHPGTNISKGAVITCYLKDERRNFLLPNNIHIKSKEKKDLYMMFNGRIQGKNLQLFMDIRNSQYHGLNNASESFEHAIQRVIDDNLELGCASTEKLLLWVFYECPKALKMSDARVILLSALHNVIQILSNCYNPPESLVDRFNWLMKGFNDWDNSSYLQGFGTMRRQSSILTT</sequence>
<evidence type="ECO:0000256" key="1">
    <source>
        <dbReference type="ARBA" id="ARBA00008070"/>
    </source>
</evidence>
<proteinExistence type="inferred from homology"/>
<comment type="similarity">
    <text evidence="1">Belongs to the WD repeat L(2)GL family.</text>
</comment>
<evidence type="ECO:0000256" key="2">
    <source>
        <dbReference type="ARBA" id="ARBA00022483"/>
    </source>
</evidence>
<dbReference type="GO" id="GO:0045159">
    <property type="term" value="F:myosin II binding"/>
    <property type="evidence" value="ECO:0007669"/>
    <property type="project" value="TreeGrafter"/>
</dbReference>
<dbReference type="GO" id="GO:0006887">
    <property type="term" value="P:exocytosis"/>
    <property type="evidence" value="ECO:0007669"/>
    <property type="project" value="UniProtKB-KW"/>
</dbReference>
<keyword evidence="2" id="KW-0268">Exocytosis</keyword>
<dbReference type="InterPro" id="IPR036322">
    <property type="entry name" value="WD40_repeat_dom_sf"/>
</dbReference>
<dbReference type="GO" id="GO:0005886">
    <property type="term" value="C:plasma membrane"/>
    <property type="evidence" value="ECO:0007669"/>
    <property type="project" value="TreeGrafter"/>
</dbReference>
<dbReference type="EMBL" id="OX465086">
    <property type="protein sequence ID" value="CAI9266066.1"/>
    <property type="molecule type" value="Genomic_DNA"/>
</dbReference>
<protein>
    <submittedName>
        <fullName evidence="3">Uncharacterized protein</fullName>
    </submittedName>
</protein>
<dbReference type="InterPro" id="IPR015943">
    <property type="entry name" value="WD40/YVTN_repeat-like_dom_sf"/>
</dbReference>
<evidence type="ECO:0000313" key="4">
    <source>
        <dbReference type="Proteomes" id="UP001177003"/>
    </source>
</evidence>
<name>A0AA35UW22_LACSI</name>
<accession>A0AA35UW22</accession>
<dbReference type="GO" id="GO:0005096">
    <property type="term" value="F:GTPase activator activity"/>
    <property type="evidence" value="ECO:0007669"/>
    <property type="project" value="TreeGrafter"/>
</dbReference>
<dbReference type="GO" id="GO:0005737">
    <property type="term" value="C:cytoplasm"/>
    <property type="evidence" value="ECO:0007669"/>
    <property type="project" value="TreeGrafter"/>
</dbReference>
<reference evidence="3" key="1">
    <citation type="submission" date="2023-04" db="EMBL/GenBank/DDBJ databases">
        <authorList>
            <person name="Vijverberg K."/>
            <person name="Xiong W."/>
            <person name="Schranz E."/>
        </authorList>
    </citation>
    <scope>NUCLEOTIDE SEQUENCE</scope>
</reference>
<dbReference type="PANTHER" id="PTHR10241:SF27">
    <property type="entry name" value="TRANSDUCIN_WD40 REPEAT-LIKE SUPERFAMILY PROTEIN"/>
    <property type="match status" value="1"/>
</dbReference>